<dbReference type="AlphaFoldDB" id="A0A6I8M4T2"/>
<accession>A0A6I8M4T2</accession>
<evidence type="ECO:0000313" key="2">
    <source>
        <dbReference type="EMBL" id="VVJ22660.1"/>
    </source>
</evidence>
<evidence type="ECO:0000256" key="1">
    <source>
        <dbReference type="SAM" id="MobiDB-lite"/>
    </source>
</evidence>
<organism evidence="2 3">
    <name type="scientific">Amycolatopsis camponoti</name>
    <dbReference type="NCBI Taxonomy" id="2606593"/>
    <lineage>
        <taxon>Bacteria</taxon>
        <taxon>Bacillati</taxon>
        <taxon>Actinomycetota</taxon>
        <taxon>Actinomycetes</taxon>
        <taxon>Pseudonocardiales</taxon>
        <taxon>Pseudonocardiaceae</taxon>
        <taxon>Amycolatopsis</taxon>
    </lineage>
</organism>
<reference evidence="2 3" key="1">
    <citation type="submission" date="2019-09" db="EMBL/GenBank/DDBJ databases">
        <authorList>
            <person name="Leyn A S."/>
        </authorList>
    </citation>
    <scope>NUCLEOTIDE SEQUENCE [LARGE SCALE GENOMIC DNA]</scope>
    <source>
        <strain evidence="2">AA231_1</strain>
    </source>
</reference>
<name>A0A6I8M4T2_9PSEU</name>
<gene>
    <name evidence="2" type="ORF">AA23TX_07577</name>
</gene>
<feature type="region of interest" description="Disordered" evidence="1">
    <location>
        <begin position="49"/>
        <end position="89"/>
    </location>
</feature>
<keyword evidence="3" id="KW-1185">Reference proteome</keyword>
<protein>
    <submittedName>
        <fullName evidence="2">Uncharacterized protein</fullName>
    </submittedName>
</protein>
<feature type="compositionally biased region" description="Basic and acidic residues" evidence="1">
    <location>
        <begin position="65"/>
        <end position="89"/>
    </location>
</feature>
<sequence length="89" mass="9717">MAFAILLRDRIGPDLRFGRTGHGWPSLVRGEFGGEGAVPADRLTRTIFAGPAVPDHRPPKSRPLLSKDSDDRDANAAERPRRTDSANGR</sequence>
<dbReference type="EMBL" id="CABVGP010000003">
    <property type="protein sequence ID" value="VVJ22660.1"/>
    <property type="molecule type" value="Genomic_DNA"/>
</dbReference>
<evidence type="ECO:0000313" key="3">
    <source>
        <dbReference type="Proteomes" id="UP000399805"/>
    </source>
</evidence>
<dbReference type="Proteomes" id="UP000399805">
    <property type="component" value="Unassembled WGS sequence"/>
</dbReference>
<proteinExistence type="predicted"/>